<gene>
    <name evidence="9" type="ORF">DDIC_02800</name>
</gene>
<feature type="signal peptide" evidence="7">
    <location>
        <begin position="1"/>
        <end position="31"/>
    </location>
</feature>
<evidence type="ECO:0000313" key="9">
    <source>
        <dbReference type="EMBL" id="QCC84821.1"/>
    </source>
</evidence>
<dbReference type="Pfam" id="PF02608">
    <property type="entry name" value="Bmp"/>
    <property type="match status" value="1"/>
</dbReference>
<dbReference type="AlphaFoldDB" id="A0A4P7UJT6"/>
<keyword evidence="4 7" id="KW-0732">Signal</keyword>
<dbReference type="RefSeq" id="WP_136399043.1">
    <property type="nucleotide sequence ID" value="NZ_CP036295.1"/>
</dbReference>
<dbReference type="Proteomes" id="UP000297065">
    <property type="component" value="Chromosome"/>
</dbReference>
<comment type="similarity">
    <text evidence="2">Belongs to the BMP lipoprotein family.</text>
</comment>
<reference evidence="9 10" key="1">
    <citation type="submission" date="2019-02" db="EMBL/GenBank/DDBJ databases">
        <title>Complete Genome Sequence of Desulfovibrio desulfuricans IC1, a Sulfonate Utilizing Anaerobe.</title>
        <authorList>
            <person name="Day L.A."/>
            <person name="De Leon K.B."/>
            <person name="Wall J.D."/>
        </authorList>
    </citation>
    <scope>NUCLEOTIDE SEQUENCE [LARGE SCALE GENOMIC DNA]</scope>
    <source>
        <strain evidence="9 10">IC1</strain>
    </source>
</reference>
<dbReference type="InterPro" id="IPR003760">
    <property type="entry name" value="PnrA-like"/>
</dbReference>
<dbReference type="PANTHER" id="PTHR34296:SF2">
    <property type="entry name" value="ABC TRANSPORTER GUANOSINE-BINDING PROTEIN NUPN"/>
    <property type="match status" value="1"/>
</dbReference>
<evidence type="ECO:0000256" key="6">
    <source>
        <dbReference type="ARBA" id="ARBA00023288"/>
    </source>
</evidence>
<keyword evidence="3" id="KW-1003">Cell membrane</keyword>
<dbReference type="SUPFAM" id="SSF53822">
    <property type="entry name" value="Periplasmic binding protein-like I"/>
    <property type="match status" value="1"/>
</dbReference>
<proteinExistence type="inferred from homology"/>
<feature type="domain" description="ABC transporter substrate-binding protein PnrA-like" evidence="8">
    <location>
        <begin position="39"/>
        <end position="315"/>
    </location>
</feature>
<evidence type="ECO:0000256" key="4">
    <source>
        <dbReference type="ARBA" id="ARBA00022729"/>
    </source>
</evidence>
<evidence type="ECO:0000259" key="8">
    <source>
        <dbReference type="Pfam" id="PF02608"/>
    </source>
</evidence>
<dbReference type="Gene3D" id="3.40.50.2300">
    <property type="match status" value="2"/>
</dbReference>
<evidence type="ECO:0000256" key="1">
    <source>
        <dbReference type="ARBA" id="ARBA00004193"/>
    </source>
</evidence>
<protein>
    <submittedName>
        <fullName evidence="9">BMP family ABC transporter substrate-binding protein</fullName>
    </submittedName>
</protein>
<feature type="chain" id="PRO_5020717175" evidence="7">
    <location>
        <begin position="32"/>
        <end position="357"/>
    </location>
</feature>
<accession>A0A4P7UJT6</accession>
<name>A0A4P7UJT6_DESDE</name>
<keyword evidence="5" id="KW-0472">Membrane</keyword>
<organism evidence="9 10">
    <name type="scientific">Desulfovibrio desulfuricans</name>
    <dbReference type="NCBI Taxonomy" id="876"/>
    <lineage>
        <taxon>Bacteria</taxon>
        <taxon>Pseudomonadati</taxon>
        <taxon>Thermodesulfobacteriota</taxon>
        <taxon>Desulfovibrionia</taxon>
        <taxon>Desulfovibrionales</taxon>
        <taxon>Desulfovibrionaceae</taxon>
        <taxon>Desulfovibrio</taxon>
    </lineage>
</organism>
<dbReference type="EMBL" id="CP036295">
    <property type="protein sequence ID" value="QCC84821.1"/>
    <property type="molecule type" value="Genomic_DNA"/>
</dbReference>
<dbReference type="InterPro" id="IPR028082">
    <property type="entry name" value="Peripla_BP_I"/>
</dbReference>
<sequence length="357" mass="37569">MHIQRLIPHVMTLLLVICLAAPMAAATQATAAGQQGPLRVALLLETPTGDNDWNDSLVDGLHQAERELGVRGSVVVAQPGHNDAALQEMFRTAAASNDLVLVASSGLHEVLRNNAANFRRTMFGCIDAGVRAPNIMSVTFADEQAAYLAGAAAAMLARQTTLPGIRGAKMIGWISGEDCPAMRSLLGGFTEGARVVDPEMRVVNVVTGSFANAEAGRAAARNLMDQGADVLVLASGMGNGPALQEIKARSAYAVGLNTSKDNDLPGHVLTSILKHPDKAVYAIVASAASGHFAGKEILVRDLQNGGVGITDMEPFKAAAGKNAPQDMDRRLRELRGEILNGGVHLKSLRERTLCDCL</sequence>
<dbReference type="GO" id="GO:0005886">
    <property type="term" value="C:plasma membrane"/>
    <property type="evidence" value="ECO:0007669"/>
    <property type="project" value="UniProtKB-SubCell"/>
</dbReference>
<dbReference type="InterPro" id="IPR050957">
    <property type="entry name" value="BMP_lipoprotein"/>
</dbReference>
<evidence type="ECO:0000256" key="5">
    <source>
        <dbReference type="ARBA" id="ARBA00023136"/>
    </source>
</evidence>
<dbReference type="OrthoDB" id="9769871at2"/>
<dbReference type="PANTHER" id="PTHR34296">
    <property type="entry name" value="TRANSCRIPTIONAL ACTIVATOR PROTEIN MED"/>
    <property type="match status" value="1"/>
</dbReference>
<evidence type="ECO:0000256" key="7">
    <source>
        <dbReference type="SAM" id="SignalP"/>
    </source>
</evidence>
<keyword evidence="6" id="KW-0449">Lipoprotein</keyword>
<evidence type="ECO:0000256" key="2">
    <source>
        <dbReference type="ARBA" id="ARBA00008610"/>
    </source>
</evidence>
<evidence type="ECO:0000313" key="10">
    <source>
        <dbReference type="Proteomes" id="UP000297065"/>
    </source>
</evidence>
<comment type="subcellular location">
    <subcellularLocation>
        <location evidence="1">Cell membrane</location>
        <topology evidence="1">Lipid-anchor</topology>
    </subcellularLocation>
</comment>
<evidence type="ECO:0000256" key="3">
    <source>
        <dbReference type="ARBA" id="ARBA00022475"/>
    </source>
</evidence>